<reference evidence="15 16" key="1">
    <citation type="submission" date="2016-03" db="EMBL/GenBank/DDBJ databases">
        <title>Deep-sea bacteria in the southern Pacific.</title>
        <authorList>
            <person name="Tang K."/>
        </authorList>
    </citation>
    <scope>NUCLEOTIDE SEQUENCE [LARGE SCALE GENOMIC DNA]</scope>
    <source>
        <strain evidence="15 16">JLT2016</strain>
    </source>
</reference>
<organism evidence="15 16">
    <name type="scientific">Salipiger profundus</name>
    <dbReference type="NCBI Taxonomy" id="1229727"/>
    <lineage>
        <taxon>Bacteria</taxon>
        <taxon>Pseudomonadati</taxon>
        <taxon>Pseudomonadota</taxon>
        <taxon>Alphaproteobacteria</taxon>
        <taxon>Rhodobacterales</taxon>
        <taxon>Roseobacteraceae</taxon>
        <taxon>Salipiger</taxon>
    </lineage>
</organism>
<dbReference type="STRING" id="1229727.Ga0080559_TMP2469"/>
<dbReference type="NCBIfam" id="NF004281">
    <property type="entry name" value="PRK05690.1"/>
    <property type="match status" value="1"/>
</dbReference>
<evidence type="ECO:0000256" key="4">
    <source>
        <dbReference type="ARBA" id="ARBA00022840"/>
    </source>
</evidence>
<evidence type="ECO:0000256" key="8">
    <source>
        <dbReference type="ARBA" id="ARBA00066884"/>
    </source>
</evidence>
<dbReference type="SUPFAM" id="SSF69572">
    <property type="entry name" value="Activating enzymes of the ubiquitin-like proteins"/>
    <property type="match status" value="1"/>
</dbReference>
<dbReference type="InterPro" id="IPR045886">
    <property type="entry name" value="ThiF/MoeB/HesA"/>
</dbReference>
<proteinExistence type="inferred from homology"/>
<dbReference type="GO" id="GO:0005829">
    <property type="term" value="C:cytosol"/>
    <property type="evidence" value="ECO:0007669"/>
    <property type="project" value="TreeGrafter"/>
</dbReference>
<keyword evidence="16" id="KW-1185">Reference proteome</keyword>
<dbReference type="GO" id="GO:0008146">
    <property type="term" value="F:sulfotransferase activity"/>
    <property type="evidence" value="ECO:0007669"/>
    <property type="project" value="TreeGrafter"/>
</dbReference>
<dbReference type="InterPro" id="IPR035985">
    <property type="entry name" value="Ubiquitin-activating_enz"/>
</dbReference>
<sequence>MLLVLALAAAIWGLGRLMGASKQARAYMLGLLCVIVLALHVLLPDGHPVRMATGESPAPWLILGGFVAIALAYAFVLRRVKARADATQPEPPAPAARKDRFSGAELERYARHIVLRELGGPGQKALRDAKVLVIGAGGLGAPALQYLAAAGVGVIGVIDDDVVENANLQRQVIHTDARIGMPKVFSAKEAMEAQNPHVEVRPYQRRLDAEVAETLFADYDLILDGTDNFDTRYLANRAAVATGKPLVSGALSQWEGQLSVFAPAQGTPCYECIFPEAPAPGLAPSCAEAGVLGPLPGVVGAMMAVEAIKLIAGAGQPLLGEMLIYDALWSETRKITLKRREGCPVCGG</sequence>
<feature type="domain" description="THIF-type NAD/FAD binding fold" evidence="14">
    <location>
        <begin position="109"/>
        <end position="345"/>
    </location>
</feature>
<protein>
    <recommendedName>
        <fullName evidence="9">Molybdopterin-synthase adenylyltransferase</fullName>
        <ecNumber evidence="8">2.7.7.80</ecNumber>
    </recommendedName>
    <alternativeName>
        <fullName evidence="12">MoaD protein adenylase</fullName>
    </alternativeName>
    <alternativeName>
        <fullName evidence="10">Molybdopterin-converting factor subunit 1 adenylase</fullName>
    </alternativeName>
    <alternativeName>
        <fullName evidence="11">Sulfur carrier protein MoaD adenylyltransferase</fullName>
    </alternativeName>
</protein>
<dbReference type="GO" id="GO:0004792">
    <property type="term" value="F:thiosulfate-cyanide sulfurtransferase activity"/>
    <property type="evidence" value="ECO:0007669"/>
    <property type="project" value="TreeGrafter"/>
</dbReference>
<feature type="transmembrane region" description="Helical" evidence="13">
    <location>
        <begin position="58"/>
        <end position="76"/>
    </location>
</feature>
<evidence type="ECO:0000256" key="13">
    <source>
        <dbReference type="SAM" id="Phobius"/>
    </source>
</evidence>
<dbReference type="KEGG" id="tpro:Ga0080559_TMP2469"/>
<evidence type="ECO:0000259" key="14">
    <source>
        <dbReference type="Pfam" id="PF00899"/>
    </source>
</evidence>
<dbReference type="CDD" id="cd00757">
    <property type="entry name" value="ThiF_MoeB_HesA_family"/>
    <property type="match status" value="1"/>
</dbReference>
<evidence type="ECO:0000256" key="7">
    <source>
        <dbReference type="ARBA" id="ARBA00063809"/>
    </source>
</evidence>
<dbReference type="RefSeq" id="WP_076623386.1">
    <property type="nucleotide sequence ID" value="NZ_BMEW01000005.1"/>
</dbReference>
<evidence type="ECO:0000256" key="1">
    <source>
        <dbReference type="ARBA" id="ARBA00009919"/>
    </source>
</evidence>
<evidence type="ECO:0000313" key="15">
    <source>
        <dbReference type="EMBL" id="APX23265.1"/>
    </source>
</evidence>
<dbReference type="PANTHER" id="PTHR10953">
    <property type="entry name" value="UBIQUITIN-ACTIVATING ENZYME E1"/>
    <property type="match status" value="1"/>
</dbReference>
<accession>A0A1U7D5C0</accession>
<comment type="function">
    <text evidence="6">Catalyzes the adenylation by ATP of the carboxyl group of the C-terminal glycine of sulfur carrier protein MoaD.</text>
</comment>
<dbReference type="Pfam" id="PF00899">
    <property type="entry name" value="ThiF"/>
    <property type="match status" value="1"/>
</dbReference>
<keyword evidence="13" id="KW-1133">Transmembrane helix</keyword>
<comment type="catalytic activity">
    <reaction evidence="5">
        <text>[molybdopterin-synthase sulfur-carrier protein]-C-terminal Gly-Gly + ATP + H(+) = [molybdopterin-synthase sulfur-carrier protein]-C-terminal Gly-Gly-AMP + diphosphate</text>
        <dbReference type="Rhea" id="RHEA:43616"/>
        <dbReference type="Rhea" id="RHEA-COMP:12159"/>
        <dbReference type="Rhea" id="RHEA-COMP:12202"/>
        <dbReference type="ChEBI" id="CHEBI:15378"/>
        <dbReference type="ChEBI" id="CHEBI:30616"/>
        <dbReference type="ChEBI" id="CHEBI:33019"/>
        <dbReference type="ChEBI" id="CHEBI:90618"/>
        <dbReference type="ChEBI" id="CHEBI:90778"/>
        <dbReference type="EC" id="2.7.7.80"/>
    </reaction>
</comment>
<gene>
    <name evidence="15" type="ORF">Ga0080559_TMP2469</name>
</gene>
<evidence type="ECO:0000256" key="5">
    <source>
        <dbReference type="ARBA" id="ARBA00052218"/>
    </source>
</evidence>
<name>A0A1U7D5C0_9RHOB</name>
<dbReference type="AlphaFoldDB" id="A0A1U7D5C0"/>
<evidence type="ECO:0000256" key="6">
    <source>
        <dbReference type="ARBA" id="ARBA00055169"/>
    </source>
</evidence>
<keyword evidence="13" id="KW-0472">Membrane</keyword>
<dbReference type="GO" id="GO:0005524">
    <property type="term" value="F:ATP binding"/>
    <property type="evidence" value="ECO:0007669"/>
    <property type="project" value="UniProtKB-KW"/>
</dbReference>
<evidence type="ECO:0000313" key="16">
    <source>
        <dbReference type="Proteomes" id="UP000186559"/>
    </source>
</evidence>
<keyword evidence="4" id="KW-0067">ATP-binding</keyword>
<comment type="similarity">
    <text evidence="1">Belongs to the HesA/MoeB/ThiF family.</text>
</comment>
<dbReference type="GO" id="GO:0061605">
    <property type="term" value="F:molybdopterin-synthase adenylyltransferase activity"/>
    <property type="evidence" value="ECO:0007669"/>
    <property type="project" value="UniProtKB-EC"/>
</dbReference>
<evidence type="ECO:0000256" key="10">
    <source>
        <dbReference type="ARBA" id="ARBA00075110"/>
    </source>
</evidence>
<dbReference type="PANTHER" id="PTHR10953:SF102">
    <property type="entry name" value="ADENYLYLTRANSFERASE AND SULFURTRANSFERASE MOCS3"/>
    <property type="match status" value="1"/>
</dbReference>
<evidence type="ECO:0000256" key="3">
    <source>
        <dbReference type="ARBA" id="ARBA00022741"/>
    </source>
</evidence>
<keyword evidence="13" id="KW-0812">Transmembrane</keyword>
<dbReference type="Proteomes" id="UP000186559">
    <property type="component" value="Chromosome"/>
</dbReference>
<keyword evidence="3" id="KW-0547">Nucleotide-binding</keyword>
<dbReference type="InterPro" id="IPR000594">
    <property type="entry name" value="ThiF_NAD_FAD-bd"/>
</dbReference>
<feature type="transmembrane region" description="Helical" evidence="13">
    <location>
        <begin position="29"/>
        <end position="46"/>
    </location>
</feature>
<evidence type="ECO:0000256" key="2">
    <source>
        <dbReference type="ARBA" id="ARBA00022679"/>
    </source>
</evidence>
<dbReference type="Gene3D" id="3.40.50.720">
    <property type="entry name" value="NAD(P)-binding Rossmann-like Domain"/>
    <property type="match status" value="1"/>
</dbReference>
<dbReference type="FunFam" id="3.40.50.720:FF:000033">
    <property type="entry name" value="Adenylyltransferase and sulfurtransferase MOCS3"/>
    <property type="match status" value="1"/>
</dbReference>
<comment type="subunit">
    <text evidence="7">Homodimer. Forms a stable heterotetrameric complex of 2 MoeB and 2 MoaD during adenylation of MoaD.</text>
</comment>
<keyword evidence="2" id="KW-0808">Transferase</keyword>
<evidence type="ECO:0000256" key="11">
    <source>
        <dbReference type="ARBA" id="ARBA00075328"/>
    </source>
</evidence>
<dbReference type="EMBL" id="CP014796">
    <property type="protein sequence ID" value="APX23265.1"/>
    <property type="molecule type" value="Genomic_DNA"/>
</dbReference>
<dbReference type="NCBIfam" id="TIGR01167">
    <property type="entry name" value="LPXTG_anchor"/>
    <property type="match status" value="1"/>
</dbReference>
<dbReference type="EC" id="2.7.7.80" evidence="8"/>
<dbReference type="OrthoDB" id="9804286at2"/>
<evidence type="ECO:0000256" key="12">
    <source>
        <dbReference type="ARBA" id="ARBA00078531"/>
    </source>
</evidence>
<dbReference type="GO" id="GO:0008641">
    <property type="term" value="F:ubiquitin-like modifier activating enzyme activity"/>
    <property type="evidence" value="ECO:0007669"/>
    <property type="project" value="InterPro"/>
</dbReference>
<evidence type="ECO:0000256" key="9">
    <source>
        <dbReference type="ARBA" id="ARBA00073635"/>
    </source>
</evidence>